<comment type="similarity">
    <text evidence="2">Belongs to the class-I aminoacyl-tRNA synthetase family. Glutamate--tRNA ligase type 1 subfamily.</text>
</comment>
<dbReference type="CDD" id="cd00808">
    <property type="entry name" value="GluRS_core"/>
    <property type="match status" value="1"/>
</dbReference>
<dbReference type="InterPro" id="IPR014729">
    <property type="entry name" value="Rossmann-like_a/b/a_fold"/>
</dbReference>
<dbReference type="GO" id="GO:0000049">
    <property type="term" value="F:tRNA binding"/>
    <property type="evidence" value="ECO:0007669"/>
    <property type="project" value="InterPro"/>
</dbReference>
<evidence type="ECO:0000256" key="6">
    <source>
        <dbReference type="ARBA" id="ARBA00022840"/>
    </source>
</evidence>
<dbReference type="SUPFAM" id="SSF48163">
    <property type="entry name" value="An anticodon-binding domain of class I aminoacyl-tRNA synthetases"/>
    <property type="match status" value="1"/>
</dbReference>
<dbReference type="Gene3D" id="3.40.50.620">
    <property type="entry name" value="HUPs"/>
    <property type="match status" value="1"/>
</dbReference>
<dbReference type="EC" id="6.1.1.17" evidence="3"/>
<evidence type="ECO:0000256" key="1">
    <source>
        <dbReference type="ARBA" id="ARBA00004173"/>
    </source>
</evidence>
<dbReference type="PANTHER" id="PTHR43311:SF2">
    <property type="entry name" value="GLUTAMATE--TRNA LIGASE, MITOCHONDRIAL-RELATED"/>
    <property type="match status" value="1"/>
</dbReference>
<dbReference type="PANTHER" id="PTHR43311">
    <property type="entry name" value="GLUTAMATE--TRNA LIGASE"/>
    <property type="match status" value="1"/>
</dbReference>
<keyword evidence="15" id="KW-1185">Reference proteome</keyword>
<comment type="caution">
    <text evidence="14">The sequence shown here is derived from an EMBL/GenBank/DDBJ whole genome shotgun (WGS) entry which is preliminary data.</text>
</comment>
<dbReference type="EMBL" id="MU866262">
    <property type="protein sequence ID" value="KAK4174819.1"/>
    <property type="molecule type" value="Genomic_DNA"/>
</dbReference>
<keyword evidence="4 11" id="KW-0436">Ligase</keyword>
<evidence type="ECO:0000256" key="5">
    <source>
        <dbReference type="ARBA" id="ARBA00022741"/>
    </source>
</evidence>
<protein>
    <recommendedName>
        <fullName evidence="10">Glutamate--tRNA ligase, mitochondrial</fullName>
        <ecNumber evidence="3">6.1.1.17</ecNumber>
    </recommendedName>
    <alternativeName>
        <fullName evidence="9">Glutamyl-tRNA synthetase</fullName>
    </alternativeName>
</protein>
<feature type="compositionally biased region" description="Low complexity" evidence="12">
    <location>
        <begin position="479"/>
        <end position="490"/>
    </location>
</feature>
<dbReference type="InterPro" id="IPR020751">
    <property type="entry name" value="aa-tRNA-synth_I_codon-bd_sub2"/>
</dbReference>
<keyword evidence="6 11" id="KW-0067">ATP-binding</keyword>
<dbReference type="FunFam" id="3.40.50.620:FF:000045">
    <property type="entry name" value="Glutamate--tRNA ligase, mitochondrial"/>
    <property type="match status" value="1"/>
</dbReference>
<dbReference type="Gene3D" id="1.10.10.350">
    <property type="match status" value="1"/>
</dbReference>
<evidence type="ECO:0000256" key="3">
    <source>
        <dbReference type="ARBA" id="ARBA00012835"/>
    </source>
</evidence>
<gene>
    <name evidence="14" type="ORF">QBC36DRAFT_356403</name>
</gene>
<evidence type="ECO:0000256" key="7">
    <source>
        <dbReference type="ARBA" id="ARBA00022917"/>
    </source>
</evidence>
<evidence type="ECO:0000256" key="4">
    <source>
        <dbReference type="ARBA" id="ARBA00022598"/>
    </source>
</evidence>
<dbReference type="GO" id="GO:0004818">
    <property type="term" value="F:glutamate-tRNA ligase activity"/>
    <property type="evidence" value="ECO:0007669"/>
    <property type="project" value="UniProtKB-EC"/>
</dbReference>
<accession>A0AAN7A679</accession>
<evidence type="ECO:0000313" key="15">
    <source>
        <dbReference type="Proteomes" id="UP001302321"/>
    </source>
</evidence>
<dbReference type="InterPro" id="IPR033910">
    <property type="entry name" value="GluRS_core"/>
</dbReference>
<evidence type="ECO:0000259" key="13">
    <source>
        <dbReference type="Pfam" id="PF00749"/>
    </source>
</evidence>
<evidence type="ECO:0000256" key="12">
    <source>
        <dbReference type="SAM" id="MobiDB-lite"/>
    </source>
</evidence>
<dbReference type="InterPro" id="IPR000924">
    <property type="entry name" value="Glu/Gln-tRNA-synth"/>
</dbReference>
<keyword evidence="7 11" id="KW-0648">Protein biosynthesis</keyword>
<dbReference type="PRINTS" id="PR00987">
    <property type="entry name" value="TRNASYNTHGLU"/>
</dbReference>
<dbReference type="InterPro" id="IPR004527">
    <property type="entry name" value="Glu-tRNA-ligase_bac/mito"/>
</dbReference>
<evidence type="ECO:0000256" key="8">
    <source>
        <dbReference type="ARBA" id="ARBA00023146"/>
    </source>
</evidence>
<dbReference type="Pfam" id="PF00749">
    <property type="entry name" value="tRNA-synt_1c"/>
    <property type="match status" value="1"/>
</dbReference>
<sequence>MGGISLSGRQVWSTYGRWKALASLRQSREASHIFQQRLWFSCSSRLSHNPDRQARENRVQLPDTPCRTRFAPSPTGYLHLGSLRTALFNYLLARATGGQFVLRIEDTDQSRLVPDAESKLYEDLKWAGLSWDEGPDVKGPFGPYRQSERLPLYHEHAAELVADGKAYRCFCTPEALEEHKRAANAAGQPTLYPGTCSHISPAESEERAHKGEKFAIRFRSAKTPVAVRDIVYNQFRKKEFEDDYIIIKRDGFPTYHFANVVDDKHMEITHVIRGAEWLISTPKHVELYNAFGWTPPKFGHLGLLVDENRQKLSKRHSGVSMAWYQDHGILPQTLLNFVALLGWRGRDAAAGGAKRKTGTNGDIMSLDDMVDIFNLKFSKGDIIVSLSKLSFLQTQHLKALPQTLPSNPSLLADLKSRHIDPFMDFLSSVDSLRRSSRSASPEIPEPLGLHLLGDPIPNPRIFSAPYVADLVQIILKPSPQSTTKTTTTPTDNNESLHPTRQQQPLTTPAAFYPLRHLYWTLSPSALRSSLVASHINIQTITLNNQPSSLPEAINYLVSELSALSEADWTKENISLFLAQRKEVIGFNEGEKYVKNTWKICRWAILAGKEGLTVPLSIEVLGKEETIRRLAAAGEVAAEVVKEENGGGGRGNDGFATATVGEAALAGGRGGADTAAAVEGSWTDVLPAIDIDVDDVI</sequence>
<keyword evidence="5 11" id="KW-0547">Nucleotide-binding</keyword>
<evidence type="ECO:0000256" key="2">
    <source>
        <dbReference type="ARBA" id="ARBA00007894"/>
    </source>
</evidence>
<evidence type="ECO:0000313" key="14">
    <source>
        <dbReference type="EMBL" id="KAK4174819.1"/>
    </source>
</evidence>
<dbReference type="GO" id="GO:0008270">
    <property type="term" value="F:zinc ion binding"/>
    <property type="evidence" value="ECO:0007669"/>
    <property type="project" value="InterPro"/>
</dbReference>
<dbReference type="InterPro" id="IPR049940">
    <property type="entry name" value="GluQ/Sye"/>
</dbReference>
<proteinExistence type="inferred from homology"/>
<dbReference type="GO" id="GO:0005739">
    <property type="term" value="C:mitochondrion"/>
    <property type="evidence" value="ECO:0007669"/>
    <property type="project" value="UniProtKB-SubCell"/>
</dbReference>
<dbReference type="InterPro" id="IPR008925">
    <property type="entry name" value="aa_tRNA-synth_I_cd-bd_sf"/>
</dbReference>
<dbReference type="InterPro" id="IPR020058">
    <property type="entry name" value="Glu/Gln-tRNA-synth_Ib_cat-dom"/>
</dbReference>
<dbReference type="HAMAP" id="MF_00022">
    <property type="entry name" value="Glu_tRNA_synth_type1"/>
    <property type="match status" value="1"/>
</dbReference>
<dbReference type="SUPFAM" id="SSF52374">
    <property type="entry name" value="Nucleotidylyl transferase"/>
    <property type="match status" value="1"/>
</dbReference>
<name>A0AAN7A679_9PEZI</name>
<organism evidence="14 15">
    <name type="scientific">Triangularia setosa</name>
    <dbReference type="NCBI Taxonomy" id="2587417"/>
    <lineage>
        <taxon>Eukaryota</taxon>
        <taxon>Fungi</taxon>
        <taxon>Dikarya</taxon>
        <taxon>Ascomycota</taxon>
        <taxon>Pezizomycotina</taxon>
        <taxon>Sordariomycetes</taxon>
        <taxon>Sordariomycetidae</taxon>
        <taxon>Sordariales</taxon>
        <taxon>Podosporaceae</taxon>
        <taxon>Triangularia</taxon>
    </lineage>
</organism>
<evidence type="ECO:0000256" key="9">
    <source>
        <dbReference type="ARBA" id="ARBA00030865"/>
    </source>
</evidence>
<feature type="compositionally biased region" description="Polar residues" evidence="12">
    <location>
        <begin position="491"/>
        <end position="504"/>
    </location>
</feature>
<dbReference type="AlphaFoldDB" id="A0AAN7A679"/>
<reference evidence="14" key="1">
    <citation type="journal article" date="2023" name="Mol. Phylogenet. Evol.">
        <title>Genome-scale phylogeny and comparative genomics of the fungal order Sordariales.</title>
        <authorList>
            <person name="Hensen N."/>
            <person name="Bonometti L."/>
            <person name="Westerberg I."/>
            <person name="Brannstrom I.O."/>
            <person name="Guillou S."/>
            <person name="Cros-Aarteil S."/>
            <person name="Calhoun S."/>
            <person name="Haridas S."/>
            <person name="Kuo A."/>
            <person name="Mondo S."/>
            <person name="Pangilinan J."/>
            <person name="Riley R."/>
            <person name="LaButti K."/>
            <person name="Andreopoulos B."/>
            <person name="Lipzen A."/>
            <person name="Chen C."/>
            <person name="Yan M."/>
            <person name="Daum C."/>
            <person name="Ng V."/>
            <person name="Clum A."/>
            <person name="Steindorff A."/>
            <person name="Ohm R.A."/>
            <person name="Martin F."/>
            <person name="Silar P."/>
            <person name="Natvig D.O."/>
            <person name="Lalanne C."/>
            <person name="Gautier V."/>
            <person name="Ament-Velasquez S.L."/>
            <person name="Kruys A."/>
            <person name="Hutchinson M.I."/>
            <person name="Powell A.J."/>
            <person name="Barry K."/>
            <person name="Miller A.N."/>
            <person name="Grigoriev I.V."/>
            <person name="Debuchy R."/>
            <person name="Gladieux P."/>
            <person name="Hiltunen Thoren M."/>
            <person name="Johannesson H."/>
        </authorList>
    </citation>
    <scope>NUCLEOTIDE SEQUENCE</scope>
    <source>
        <strain evidence="14">CBS 892.96</strain>
    </source>
</reference>
<evidence type="ECO:0000256" key="10">
    <source>
        <dbReference type="ARBA" id="ARBA00072917"/>
    </source>
</evidence>
<feature type="non-terminal residue" evidence="14">
    <location>
        <position position="696"/>
    </location>
</feature>
<comment type="subcellular location">
    <subcellularLocation>
        <location evidence="1">Mitochondrion</location>
    </subcellularLocation>
</comment>
<dbReference type="GO" id="GO:0006424">
    <property type="term" value="P:glutamyl-tRNA aminoacylation"/>
    <property type="evidence" value="ECO:0007669"/>
    <property type="project" value="InterPro"/>
</dbReference>
<dbReference type="Proteomes" id="UP001302321">
    <property type="component" value="Unassembled WGS sequence"/>
</dbReference>
<dbReference type="GO" id="GO:0005524">
    <property type="term" value="F:ATP binding"/>
    <property type="evidence" value="ECO:0007669"/>
    <property type="project" value="UniProtKB-KW"/>
</dbReference>
<keyword evidence="8 11" id="KW-0030">Aminoacyl-tRNA synthetase</keyword>
<evidence type="ECO:0000256" key="11">
    <source>
        <dbReference type="RuleBase" id="RU363037"/>
    </source>
</evidence>
<dbReference type="NCBIfam" id="TIGR00464">
    <property type="entry name" value="gltX_bact"/>
    <property type="match status" value="1"/>
</dbReference>
<feature type="region of interest" description="Disordered" evidence="12">
    <location>
        <begin position="479"/>
        <end position="504"/>
    </location>
</feature>
<reference evidence="14" key="2">
    <citation type="submission" date="2023-05" db="EMBL/GenBank/DDBJ databases">
        <authorList>
            <consortium name="Lawrence Berkeley National Laboratory"/>
            <person name="Steindorff A."/>
            <person name="Hensen N."/>
            <person name="Bonometti L."/>
            <person name="Westerberg I."/>
            <person name="Brannstrom I.O."/>
            <person name="Guillou S."/>
            <person name="Cros-Aarteil S."/>
            <person name="Calhoun S."/>
            <person name="Haridas S."/>
            <person name="Kuo A."/>
            <person name="Mondo S."/>
            <person name="Pangilinan J."/>
            <person name="Riley R."/>
            <person name="Labutti K."/>
            <person name="Andreopoulos B."/>
            <person name="Lipzen A."/>
            <person name="Chen C."/>
            <person name="Yanf M."/>
            <person name="Daum C."/>
            <person name="Ng V."/>
            <person name="Clum A."/>
            <person name="Ohm R."/>
            <person name="Martin F."/>
            <person name="Silar P."/>
            <person name="Natvig D."/>
            <person name="Lalanne C."/>
            <person name="Gautier V."/>
            <person name="Ament-Velasquez S.L."/>
            <person name="Kruys A."/>
            <person name="Hutchinson M.I."/>
            <person name="Powell A.J."/>
            <person name="Barry K."/>
            <person name="Miller A.N."/>
            <person name="Grigoriev I.V."/>
            <person name="Debuchy R."/>
            <person name="Gladieux P."/>
            <person name="Thoren M.H."/>
            <person name="Johannesson H."/>
        </authorList>
    </citation>
    <scope>NUCLEOTIDE SEQUENCE</scope>
    <source>
        <strain evidence="14">CBS 892.96</strain>
    </source>
</reference>
<feature type="domain" description="Glutamyl/glutaminyl-tRNA synthetase class Ib catalytic" evidence="13">
    <location>
        <begin position="67"/>
        <end position="345"/>
    </location>
</feature>